<feature type="compositionally biased region" description="Basic and acidic residues" evidence="2">
    <location>
        <begin position="381"/>
        <end position="390"/>
    </location>
</feature>
<evidence type="ECO:0000313" key="5">
    <source>
        <dbReference type="Proteomes" id="UP001300502"/>
    </source>
</evidence>
<feature type="compositionally biased region" description="Polar residues" evidence="2">
    <location>
        <begin position="961"/>
        <end position="974"/>
    </location>
</feature>
<dbReference type="InterPro" id="IPR016024">
    <property type="entry name" value="ARM-type_fold"/>
</dbReference>
<dbReference type="GO" id="GO:0008017">
    <property type="term" value="F:microtubule binding"/>
    <property type="evidence" value="ECO:0007669"/>
    <property type="project" value="TreeGrafter"/>
</dbReference>
<keyword evidence="5" id="KW-1185">Reference proteome</keyword>
<feature type="region of interest" description="Disordered" evidence="2">
    <location>
        <begin position="885"/>
        <end position="974"/>
    </location>
</feature>
<organism evidence="4 5">
    <name type="scientific">Galdieria yellowstonensis</name>
    <dbReference type="NCBI Taxonomy" id="3028027"/>
    <lineage>
        <taxon>Eukaryota</taxon>
        <taxon>Rhodophyta</taxon>
        <taxon>Bangiophyceae</taxon>
        <taxon>Galdieriales</taxon>
        <taxon>Galdieriaceae</taxon>
        <taxon>Galdieria</taxon>
    </lineage>
</organism>
<feature type="compositionally biased region" description="Polar residues" evidence="2">
    <location>
        <begin position="358"/>
        <end position="377"/>
    </location>
</feature>
<dbReference type="Gene3D" id="1.25.10.10">
    <property type="entry name" value="Leucine-rich Repeat Variant"/>
    <property type="match status" value="2"/>
</dbReference>
<dbReference type="AlphaFoldDB" id="A0AAV9I9Y8"/>
<accession>A0AAV9I9Y8</accession>
<feature type="region of interest" description="Disordered" evidence="2">
    <location>
        <begin position="769"/>
        <end position="866"/>
    </location>
</feature>
<dbReference type="GO" id="GO:0000278">
    <property type="term" value="P:mitotic cell cycle"/>
    <property type="evidence" value="ECO:0007669"/>
    <property type="project" value="UniProtKB-ARBA"/>
</dbReference>
<dbReference type="EMBL" id="JANCYU010000021">
    <property type="protein sequence ID" value="KAK4524076.1"/>
    <property type="molecule type" value="Genomic_DNA"/>
</dbReference>
<dbReference type="Pfam" id="PF12348">
    <property type="entry name" value="CLASP_N"/>
    <property type="match status" value="1"/>
</dbReference>
<feature type="domain" description="CLASP N-terminal" evidence="3">
    <location>
        <begin position="138"/>
        <end position="283"/>
    </location>
</feature>
<comment type="caution">
    <text evidence="4">The sequence shown here is derived from an EMBL/GenBank/DDBJ whole genome shotgun (WGS) entry which is preliminary data.</text>
</comment>
<name>A0AAV9I9Y8_9RHOD</name>
<feature type="region of interest" description="Disordered" evidence="2">
    <location>
        <begin position="86"/>
        <end position="105"/>
    </location>
</feature>
<dbReference type="SUPFAM" id="SSF48371">
    <property type="entry name" value="ARM repeat"/>
    <property type="match status" value="1"/>
</dbReference>
<evidence type="ECO:0000256" key="2">
    <source>
        <dbReference type="SAM" id="MobiDB-lite"/>
    </source>
</evidence>
<dbReference type="PANTHER" id="PTHR21567">
    <property type="entry name" value="CLASP"/>
    <property type="match status" value="1"/>
</dbReference>
<dbReference type="GO" id="GO:0005819">
    <property type="term" value="C:spindle"/>
    <property type="evidence" value="ECO:0007669"/>
    <property type="project" value="UniProtKB-ARBA"/>
</dbReference>
<proteinExistence type="predicted"/>
<feature type="coiled-coil region" evidence="1">
    <location>
        <begin position="507"/>
        <end position="534"/>
    </location>
</feature>
<feature type="compositionally biased region" description="Basic and acidic residues" evidence="2">
    <location>
        <begin position="342"/>
        <end position="357"/>
    </location>
</feature>
<feature type="region of interest" description="Disordered" evidence="2">
    <location>
        <begin position="313"/>
        <end position="453"/>
    </location>
</feature>
<dbReference type="GO" id="GO:0005881">
    <property type="term" value="C:cytoplasmic microtubule"/>
    <property type="evidence" value="ECO:0007669"/>
    <property type="project" value="TreeGrafter"/>
</dbReference>
<evidence type="ECO:0000259" key="3">
    <source>
        <dbReference type="Pfam" id="PF12348"/>
    </source>
</evidence>
<dbReference type="InterPro" id="IPR011989">
    <property type="entry name" value="ARM-like"/>
</dbReference>
<dbReference type="InterPro" id="IPR024395">
    <property type="entry name" value="CLASP_N_dom"/>
</dbReference>
<gene>
    <name evidence="4" type="ORF">GAYE_SCF01G1975</name>
</gene>
<reference evidence="4 5" key="1">
    <citation type="submission" date="2022-07" db="EMBL/GenBank/DDBJ databases">
        <title>Genome-wide signatures of adaptation to extreme environments.</title>
        <authorList>
            <person name="Cho C.H."/>
            <person name="Yoon H.S."/>
        </authorList>
    </citation>
    <scope>NUCLEOTIDE SEQUENCE [LARGE SCALE GENOMIC DNA]</scope>
    <source>
        <strain evidence="4 5">108.79 E11</strain>
    </source>
</reference>
<dbReference type="Proteomes" id="UP001300502">
    <property type="component" value="Unassembled WGS sequence"/>
</dbReference>
<dbReference type="GO" id="GO:0000226">
    <property type="term" value="P:microtubule cytoskeleton organization"/>
    <property type="evidence" value="ECO:0007669"/>
    <property type="project" value="TreeGrafter"/>
</dbReference>
<keyword evidence="1" id="KW-0175">Coiled coil</keyword>
<feature type="compositionally biased region" description="Basic and acidic residues" evidence="2">
    <location>
        <begin position="410"/>
        <end position="419"/>
    </location>
</feature>
<evidence type="ECO:0000256" key="1">
    <source>
        <dbReference type="SAM" id="Coils"/>
    </source>
</evidence>
<feature type="compositionally biased region" description="Basic and acidic residues" evidence="2">
    <location>
        <begin position="429"/>
        <end position="438"/>
    </location>
</feature>
<dbReference type="PANTHER" id="PTHR21567:SF9">
    <property type="entry name" value="CLIP-ASSOCIATING PROTEIN"/>
    <property type="match status" value="1"/>
</dbReference>
<evidence type="ECO:0000313" key="4">
    <source>
        <dbReference type="EMBL" id="KAK4524076.1"/>
    </source>
</evidence>
<feature type="compositionally biased region" description="Polar residues" evidence="2">
    <location>
        <begin position="392"/>
        <end position="409"/>
    </location>
</feature>
<feature type="compositionally biased region" description="Polar residues" evidence="2">
    <location>
        <begin position="832"/>
        <end position="860"/>
    </location>
</feature>
<feature type="compositionally biased region" description="Low complexity" evidence="2">
    <location>
        <begin position="785"/>
        <end position="796"/>
    </location>
</feature>
<sequence>MAANGGTALRNLDKFRNRVKKISTVTPQPNYTMANLPKSQNEMVSFLEKLAQEMAVQRDTDSRVQALRKLCDLVYLLVQVRQQNHSSRQRASSNKEDNSEDGVDGDNIDGEQLWSAFLSNAKILRNALNFAVTDDKLAVVAREACETLVTLATLIKDELAEPLAEYLVSSLWKASNSNVSGVSEVAVKTLRTFIQYVQHRKLVKAVLNLFTTQPMTLPMSRNLASEFVGNILIYQKPTDFQPHLEELEKVIAIGLKDSSSTIKATYRKNFWLLAKAMPEQVQEWVLKMDTIDWSPVQEARPAEAPSLVFCNTSKSSERSHAGANVTGPKKAATKKTSPLKNVSDHEGNNGRKGKTERSQPPSSTMPRTSMRNTSSSAVDARNAKLGEKKSNNAKTTRTMLHTVSSSAKRISSDKRKDSESATQKPSIRRSQEKQHKEENLEEGDTSQPAMEEKVSDVKEVIVETQEEEKNEPPLALLTEENITEKVLTEVLDKFHTLTDMNIKVQIIQTIENHLDNAMKEVEKQQTNSTSTENDSHWIKKEEKGPVNILHFVPLVLEIITKYLLDGNEKLVVPAMKAFIKILKACKGLGQHNRTLHDVYRAVEENFRENSVLLQKIFEKSGDSNGFIASTAATVLEEMELAMPFFPFLLECISHSCLRQANNQELPVKVILQALIHIKMAIQRNRKEKNSYFGETAGDNPEAISMIELLVKDVGPHAAGKSAELRRAACDVFMELQDVPAAVLEQVVVERDESKHLHLVQRLGLVASSVSDTQEKPESGTLNIENSVSKNTNSNNVREAQEDEPPVEKSEAKSAQHNMQEESRETDLDATKLTKTSSEASSNAENGKHSTLPTKSSSKIVTPTVPLEDTFQSEFEALKEKWMRNKEQNENEGKEDESMESKSVDQKGNAMEQVEMEDTHQVSDTVVAHGEASDTQLEMERSTLPEKQQQQLPPPIEEQETRNNLGDQSESTSCIGESTESCNIAPKADTISLPNLRSDATFIKNIAQKLCTVNKEDERECSATLTEIREQLQLEENTFGVAEIYDLLFMFLSLSREASPSATTNHLLDMEFLWQMNFRELWKRSSPGDCLEALDLFCWVVDETCNLSRIESYLQAPSKTFEMKMLFQGIEHALKILDQPIESMTTTQQEQIERLKPAISNALQHETCLEIKQAAHKCIEETKDRLRNKQETIPFLEWCKDLEMTVA</sequence>
<feature type="compositionally biased region" description="Basic and acidic residues" evidence="2">
    <location>
        <begin position="805"/>
        <end position="831"/>
    </location>
</feature>
<protein>
    <recommendedName>
        <fullName evidence="3">CLASP N-terminal domain-containing protein</fullName>
    </recommendedName>
</protein>